<evidence type="ECO:0000256" key="5">
    <source>
        <dbReference type="SAM" id="MobiDB-lite"/>
    </source>
</evidence>
<dbReference type="Pfam" id="PF01101">
    <property type="entry name" value="HMG14_17"/>
    <property type="match status" value="1"/>
</dbReference>
<reference evidence="6" key="1">
    <citation type="submission" date="2025-08" db="UniProtKB">
        <authorList>
            <consortium name="Ensembl"/>
        </authorList>
    </citation>
    <scope>IDENTIFICATION</scope>
</reference>
<evidence type="ECO:0000256" key="1">
    <source>
        <dbReference type="ARBA" id="ARBA00004123"/>
    </source>
</evidence>
<dbReference type="AlphaFoldDB" id="A0A8C0LCZ7"/>
<evidence type="ECO:0000256" key="4">
    <source>
        <dbReference type="ARBA" id="ARBA00023242"/>
    </source>
</evidence>
<dbReference type="GO" id="GO:0005634">
    <property type="term" value="C:nucleus"/>
    <property type="evidence" value="ECO:0007669"/>
    <property type="project" value="UniProtKB-SubCell"/>
</dbReference>
<comment type="similarity">
    <text evidence="2">Belongs to the HMGN family.</text>
</comment>
<evidence type="ECO:0000313" key="6">
    <source>
        <dbReference type="Ensembl" id="ENSCAFP00020028084.1"/>
    </source>
</evidence>
<keyword evidence="7" id="KW-1185">Reference proteome</keyword>
<dbReference type="GO" id="GO:0031492">
    <property type="term" value="F:nucleosomal DNA binding"/>
    <property type="evidence" value="ECO:0007669"/>
    <property type="project" value="InterPro"/>
</dbReference>
<evidence type="ECO:0000256" key="2">
    <source>
        <dbReference type="ARBA" id="ARBA00007696"/>
    </source>
</evidence>
<comment type="subcellular location">
    <subcellularLocation>
        <location evidence="1">Nucleus</location>
    </subcellularLocation>
</comment>
<accession>A0A8C0LCZ7</accession>
<sequence length="96" mass="11128">MPKRKVSSEEVMAKEGPKRRLVRMSAESDPAKVETKPKKVGGKYSIQTSANKGGKEEQRENKLKWLTKDLYLQKMEKLKMRVQSLIKQKRKKPSLN</sequence>
<proteinExistence type="inferred from homology"/>
<evidence type="ECO:0000313" key="7">
    <source>
        <dbReference type="Proteomes" id="UP000694391"/>
    </source>
</evidence>
<keyword evidence="3" id="KW-0238">DNA-binding</keyword>
<organism evidence="6 7">
    <name type="scientific">Canis lupus dingo</name>
    <name type="common">dingo</name>
    <dbReference type="NCBI Taxonomy" id="286419"/>
    <lineage>
        <taxon>Eukaryota</taxon>
        <taxon>Metazoa</taxon>
        <taxon>Chordata</taxon>
        <taxon>Craniata</taxon>
        <taxon>Vertebrata</taxon>
        <taxon>Euteleostomi</taxon>
        <taxon>Mammalia</taxon>
        <taxon>Eutheria</taxon>
        <taxon>Laurasiatheria</taxon>
        <taxon>Carnivora</taxon>
        <taxon>Caniformia</taxon>
        <taxon>Canidae</taxon>
        <taxon>Canis</taxon>
    </lineage>
</organism>
<name>A0A8C0LCZ7_CANLU</name>
<dbReference type="SMART" id="SM00527">
    <property type="entry name" value="HMG17"/>
    <property type="match status" value="1"/>
</dbReference>
<reference evidence="6" key="2">
    <citation type="submission" date="2025-09" db="UniProtKB">
        <authorList>
            <consortium name="Ensembl"/>
        </authorList>
    </citation>
    <scope>IDENTIFICATION</scope>
</reference>
<evidence type="ECO:0000256" key="3">
    <source>
        <dbReference type="ARBA" id="ARBA00023125"/>
    </source>
</evidence>
<dbReference type="GO" id="GO:0000785">
    <property type="term" value="C:chromatin"/>
    <property type="evidence" value="ECO:0007669"/>
    <property type="project" value="InterPro"/>
</dbReference>
<dbReference type="Proteomes" id="UP000694391">
    <property type="component" value="Unplaced"/>
</dbReference>
<dbReference type="PRINTS" id="PR00925">
    <property type="entry name" value="NONHISHMG17"/>
</dbReference>
<dbReference type="InterPro" id="IPR000079">
    <property type="entry name" value="HMGN_fam"/>
</dbReference>
<feature type="compositionally biased region" description="Basic and acidic residues" evidence="5">
    <location>
        <begin position="1"/>
        <end position="18"/>
    </location>
</feature>
<keyword evidence="4" id="KW-0539">Nucleus</keyword>
<protein>
    <submittedName>
        <fullName evidence="6">Uncharacterized protein</fullName>
    </submittedName>
</protein>
<dbReference type="Ensembl" id="ENSCAFT00020032415.1">
    <property type="protein sequence ID" value="ENSCAFP00020028084.1"/>
    <property type="gene ID" value="ENSCAFG00020022032.1"/>
</dbReference>
<feature type="region of interest" description="Disordered" evidence="5">
    <location>
        <begin position="1"/>
        <end position="59"/>
    </location>
</feature>